<accession>A0A9D3RVV3</accession>
<evidence type="ECO:0000313" key="3">
    <source>
        <dbReference type="Proteomes" id="UP001044222"/>
    </source>
</evidence>
<sequence length="128" mass="14188">MSAVTDVRIASDTAHEQQGRLPRRRREDRPPTVLLLKSAVLPPSLPPSTPVMYVTKHLKKKKSGGVLLFPDPCLRRLGCKLHLTGGGTVSRLDRAPVERVRLTACWHLHEPRREASAPVLFPETTTTG</sequence>
<evidence type="ECO:0000313" key="2">
    <source>
        <dbReference type="EMBL" id="KAG5845068.1"/>
    </source>
</evidence>
<dbReference type="EMBL" id="JAFIRN010000007">
    <property type="protein sequence ID" value="KAG5845068.1"/>
    <property type="molecule type" value="Genomic_DNA"/>
</dbReference>
<keyword evidence="3" id="KW-1185">Reference proteome</keyword>
<dbReference type="AlphaFoldDB" id="A0A9D3RVV3"/>
<gene>
    <name evidence="2" type="ORF">ANANG_G00134920</name>
</gene>
<name>A0A9D3RVV3_ANGAN</name>
<feature type="region of interest" description="Disordered" evidence="1">
    <location>
        <begin position="1"/>
        <end position="29"/>
    </location>
</feature>
<organism evidence="2 3">
    <name type="scientific">Anguilla anguilla</name>
    <name type="common">European freshwater eel</name>
    <name type="synonym">Muraena anguilla</name>
    <dbReference type="NCBI Taxonomy" id="7936"/>
    <lineage>
        <taxon>Eukaryota</taxon>
        <taxon>Metazoa</taxon>
        <taxon>Chordata</taxon>
        <taxon>Craniata</taxon>
        <taxon>Vertebrata</taxon>
        <taxon>Euteleostomi</taxon>
        <taxon>Actinopterygii</taxon>
        <taxon>Neopterygii</taxon>
        <taxon>Teleostei</taxon>
        <taxon>Anguilliformes</taxon>
        <taxon>Anguillidae</taxon>
        <taxon>Anguilla</taxon>
    </lineage>
</organism>
<evidence type="ECO:0000256" key="1">
    <source>
        <dbReference type="SAM" id="MobiDB-lite"/>
    </source>
</evidence>
<comment type="caution">
    <text evidence="2">The sequence shown here is derived from an EMBL/GenBank/DDBJ whole genome shotgun (WGS) entry which is preliminary data.</text>
</comment>
<proteinExistence type="predicted"/>
<reference evidence="2" key="1">
    <citation type="submission" date="2021-01" db="EMBL/GenBank/DDBJ databases">
        <title>A chromosome-scale assembly of European eel, Anguilla anguilla.</title>
        <authorList>
            <person name="Henkel C."/>
            <person name="Jong-Raadsen S.A."/>
            <person name="Dufour S."/>
            <person name="Weltzien F.-A."/>
            <person name="Palstra A.P."/>
            <person name="Pelster B."/>
            <person name="Spaink H.P."/>
            <person name="Van Den Thillart G.E."/>
            <person name="Jansen H."/>
            <person name="Zahm M."/>
            <person name="Klopp C."/>
            <person name="Cedric C."/>
            <person name="Louis A."/>
            <person name="Berthelot C."/>
            <person name="Parey E."/>
            <person name="Roest Crollius H."/>
            <person name="Montfort J."/>
            <person name="Robinson-Rechavi M."/>
            <person name="Bucao C."/>
            <person name="Bouchez O."/>
            <person name="Gislard M."/>
            <person name="Lluch J."/>
            <person name="Milhes M."/>
            <person name="Lampietro C."/>
            <person name="Lopez Roques C."/>
            <person name="Donnadieu C."/>
            <person name="Braasch I."/>
            <person name="Desvignes T."/>
            <person name="Postlethwait J."/>
            <person name="Bobe J."/>
            <person name="Guiguen Y."/>
            <person name="Dirks R."/>
        </authorList>
    </citation>
    <scope>NUCLEOTIDE SEQUENCE</scope>
    <source>
        <strain evidence="2">Tag_6206</strain>
        <tissue evidence="2">Liver</tissue>
    </source>
</reference>
<dbReference type="Proteomes" id="UP001044222">
    <property type="component" value="Chromosome 7"/>
</dbReference>
<protein>
    <submittedName>
        <fullName evidence="2">Uncharacterized protein</fullName>
    </submittedName>
</protein>